<feature type="region of interest" description="Disordered" evidence="2">
    <location>
        <begin position="69"/>
        <end position="116"/>
    </location>
</feature>
<feature type="chain" id="PRO_5044665560" evidence="3">
    <location>
        <begin position="33"/>
        <end position="521"/>
    </location>
</feature>
<protein>
    <submittedName>
        <fullName evidence="6 7">Probable xyloglucan galactosyltransferase GT14</fullName>
    </submittedName>
</protein>
<dbReference type="RefSeq" id="XP_022092019.1">
    <property type="nucleotide sequence ID" value="XM_022236327.1"/>
</dbReference>
<dbReference type="GO" id="GO:0015012">
    <property type="term" value="P:heparan sulfate proteoglycan biosynthetic process"/>
    <property type="evidence" value="ECO:0007669"/>
    <property type="project" value="UniProtKB-ARBA"/>
</dbReference>
<dbReference type="InterPro" id="IPR004263">
    <property type="entry name" value="Exostosin"/>
</dbReference>
<dbReference type="PANTHER" id="PTHR11062">
    <property type="entry name" value="EXOSTOSIN HEPARAN SULFATE GLYCOSYLTRANSFERASE -RELATED"/>
    <property type="match status" value="1"/>
</dbReference>
<gene>
    <name evidence="6 7" type="primary">LOC110980041</name>
</gene>
<dbReference type="GO" id="GO:0016757">
    <property type="term" value="F:glycosyltransferase activity"/>
    <property type="evidence" value="ECO:0007669"/>
    <property type="project" value="UniProtKB-KW"/>
</dbReference>
<keyword evidence="6 7" id="KW-0328">Glycosyltransferase</keyword>
<keyword evidence="6 7" id="KW-0808">Transferase</keyword>
<keyword evidence="5" id="KW-1185">Reference proteome</keyword>
<reference evidence="6 7" key="1">
    <citation type="submission" date="2025-04" db="UniProtKB">
        <authorList>
            <consortium name="RefSeq"/>
        </authorList>
    </citation>
    <scope>IDENTIFICATION</scope>
</reference>
<dbReference type="RefSeq" id="XP_022092021.1">
    <property type="nucleotide sequence ID" value="XM_022236329.1"/>
</dbReference>
<evidence type="ECO:0000256" key="1">
    <source>
        <dbReference type="ARBA" id="ARBA00010271"/>
    </source>
</evidence>
<keyword evidence="3" id="KW-0732">Signal</keyword>
<dbReference type="Proteomes" id="UP000694845">
    <property type="component" value="Unplaced"/>
</dbReference>
<comment type="similarity">
    <text evidence="1">Belongs to the glycosyltransferase 47 family.</text>
</comment>
<dbReference type="InterPro" id="IPR040911">
    <property type="entry name" value="Exostosin_GT47"/>
</dbReference>
<evidence type="ECO:0000259" key="4">
    <source>
        <dbReference type="Pfam" id="PF03016"/>
    </source>
</evidence>
<feature type="compositionally biased region" description="Basic and acidic residues" evidence="2">
    <location>
        <begin position="82"/>
        <end position="92"/>
    </location>
</feature>
<evidence type="ECO:0000313" key="6">
    <source>
        <dbReference type="RefSeq" id="XP_022092019.1"/>
    </source>
</evidence>
<accession>A0A8B7YFK8</accession>
<dbReference type="PANTHER" id="PTHR11062:SF281">
    <property type="entry name" value="EXOSTOSIN-LIKE 2"/>
    <property type="match status" value="1"/>
</dbReference>
<dbReference type="Pfam" id="PF03016">
    <property type="entry name" value="Exostosin_GT47"/>
    <property type="match status" value="1"/>
</dbReference>
<organism evidence="5 6">
    <name type="scientific">Acanthaster planci</name>
    <name type="common">Crown-of-thorns starfish</name>
    <dbReference type="NCBI Taxonomy" id="133434"/>
    <lineage>
        <taxon>Eukaryota</taxon>
        <taxon>Metazoa</taxon>
        <taxon>Echinodermata</taxon>
        <taxon>Eleutherozoa</taxon>
        <taxon>Asterozoa</taxon>
        <taxon>Asteroidea</taxon>
        <taxon>Valvatacea</taxon>
        <taxon>Valvatida</taxon>
        <taxon>Acanthasteridae</taxon>
        <taxon>Acanthaster</taxon>
    </lineage>
</organism>
<feature type="compositionally biased region" description="Polar residues" evidence="2">
    <location>
        <begin position="69"/>
        <end position="80"/>
    </location>
</feature>
<dbReference type="AlphaFoldDB" id="A0A8B7YFK8"/>
<dbReference type="OrthoDB" id="1924787at2759"/>
<feature type="signal peptide" evidence="3">
    <location>
        <begin position="1"/>
        <end position="32"/>
    </location>
</feature>
<dbReference type="KEGG" id="aplc:110980041"/>
<name>A0A8B7YFK8_ACAPL</name>
<evidence type="ECO:0000256" key="2">
    <source>
        <dbReference type="SAM" id="MobiDB-lite"/>
    </source>
</evidence>
<sequence length="521" mass="59343">MLRWFRRRWRRWLPVGCLAAVVLINAVVRGKAGPEGVDDKARAAGLKHQVMGVASPLAANVGFRKSLQAYSENGPGSPNSVDRIKSPMRSDGRSSQSNPALGHGSPPSEHGRQRQQEPRFKIFVYDLPPRFNTNLSACAETNSDGCYKFDNFGMGPELRRHDHLTYRNTHQLSTEIIIHEKMLRSRYRTLDAVKADAFYVPFYAALACTCKMNADMDMTELYADLWRSLESASPYFGSSGPPRRPHFMALGKIEREFWTSNCPLLRDTERTGGITFIGVEEEVNEELRKYFKRTNKRMIVAPYPSYGHFDSSYTQSLGDYSRAAFPSDIEKTTRDVRIFMAVGSRKGHDVRVILKRQMTGTSRRYATFTASSGKQRRYAVWYSTPECRRDMQLPIVDWMRHSVFCLQPPGDSLTRKSFYDAVMAGCIPVTFKPKKRSASVTYPFQDQLDYTRFTVNIPLDDVLSGSVRVMDRLRIIPESRIADMQRRLADAAPKLQYSHPPTSEDGDAFTKIMEQMQRIAA</sequence>
<dbReference type="OMA" id="ASLPNWY"/>
<feature type="domain" description="Exostosin GT47" evidence="4">
    <location>
        <begin position="117"/>
        <end position="464"/>
    </location>
</feature>
<evidence type="ECO:0000313" key="5">
    <source>
        <dbReference type="Proteomes" id="UP000694845"/>
    </source>
</evidence>
<evidence type="ECO:0000256" key="3">
    <source>
        <dbReference type="SAM" id="SignalP"/>
    </source>
</evidence>
<proteinExistence type="inferred from homology"/>
<evidence type="ECO:0000313" key="7">
    <source>
        <dbReference type="RefSeq" id="XP_022092021.1"/>
    </source>
</evidence>
<dbReference type="GeneID" id="110980041"/>